<accession>A0A501WAK5</accession>
<feature type="transmembrane region" description="Helical" evidence="1">
    <location>
        <begin position="35"/>
        <end position="59"/>
    </location>
</feature>
<keyword evidence="1" id="KW-0472">Membrane</keyword>
<proteinExistence type="predicted"/>
<evidence type="ECO:0000313" key="4">
    <source>
        <dbReference type="Proteomes" id="UP000316727"/>
    </source>
</evidence>
<keyword evidence="1" id="KW-1133">Transmembrane helix</keyword>
<feature type="domain" description="Inner membrane protein YgaP-like transmembrane" evidence="2">
    <location>
        <begin position="1"/>
        <end position="66"/>
    </location>
</feature>
<dbReference type="AlphaFoldDB" id="A0A501WAK5"/>
<protein>
    <submittedName>
        <fullName evidence="3">DUF2892 domain-containing protein</fullName>
    </submittedName>
</protein>
<feature type="transmembrane region" description="Helical" evidence="1">
    <location>
        <begin position="12"/>
        <end position="29"/>
    </location>
</feature>
<dbReference type="InterPro" id="IPR021309">
    <property type="entry name" value="YgaP-like_TM"/>
</dbReference>
<sequence length="72" mass="7762">MKKNMGSADRIIRLVVAAVLAILYFTGTVTGTLGIVLLVVAAIFILTSLVAFCPLYAIFGLNTCPRTTRHHN</sequence>
<dbReference type="Pfam" id="PF11127">
    <property type="entry name" value="YgaP-like_TM"/>
    <property type="match status" value="1"/>
</dbReference>
<dbReference type="Proteomes" id="UP000316727">
    <property type="component" value="Unassembled WGS sequence"/>
</dbReference>
<keyword evidence="1" id="KW-0812">Transmembrane</keyword>
<dbReference type="EMBL" id="VFRQ01000001">
    <property type="protein sequence ID" value="TPE45842.1"/>
    <property type="molecule type" value="Genomic_DNA"/>
</dbReference>
<reference evidence="3 4" key="1">
    <citation type="submission" date="2019-06" db="EMBL/GenBank/DDBJ databases">
        <title>A novel bacterium of genus Pontibacter, isolated from marine sediment.</title>
        <authorList>
            <person name="Huang H."/>
            <person name="Mo K."/>
            <person name="Hu Y."/>
        </authorList>
    </citation>
    <scope>NUCLEOTIDE SEQUENCE [LARGE SCALE GENOMIC DNA]</scope>
    <source>
        <strain evidence="3 4">HB172049</strain>
    </source>
</reference>
<evidence type="ECO:0000313" key="3">
    <source>
        <dbReference type="EMBL" id="TPE45842.1"/>
    </source>
</evidence>
<evidence type="ECO:0000259" key="2">
    <source>
        <dbReference type="Pfam" id="PF11127"/>
    </source>
</evidence>
<comment type="caution">
    <text evidence="3">The sequence shown here is derived from an EMBL/GenBank/DDBJ whole genome shotgun (WGS) entry which is preliminary data.</text>
</comment>
<organism evidence="3 4">
    <name type="scientific">Pontibacter mangrovi</name>
    <dbReference type="NCBI Taxonomy" id="2589816"/>
    <lineage>
        <taxon>Bacteria</taxon>
        <taxon>Pseudomonadati</taxon>
        <taxon>Bacteroidota</taxon>
        <taxon>Cytophagia</taxon>
        <taxon>Cytophagales</taxon>
        <taxon>Hymenobacteraceae</taxon>
        <taxon>Pontibacter</taxon>
    </lineage>
</organism>
<gene>
    <name evidence="3" type="ORF">FJM65_00395</name>
</gene>
<keyword evidence="4" id="KW-1185">Reference proteome</keyword>
<evidence type="ECO:0000256" key="1">
    <source>
        <dbReference type="SAM" id="Phobius"/>
    </source>
</evidence>
<name>A0A501WAK5_9BACT</name>
<dbReference type="RefSeq" id="WP_140618212.1">
    <property type="nucleotide sequence ID" value="NZ_VFRQ01000001.1"/>
</dbReference>